<dbReference type="FunFam" id="3.40.50.920:FF:000002">
    <property type="entry name" value="1-deoxy-D-xylulose-5-phosphate synthase"/>
    <property type="match status" value="1"/>
</dbReference>
<dbReference type="Gene3D" id="3.40.50.970">
    <property type="match status" value="1"/>
</dbReference>
<dbReference type="PANTHER" id="PTHR43825">
    <property type="entry name" value="PYRUVATE DEHYDROGENASE E1 COMPONENT"/>
    <property type="match status" value="1"/>
</dbReference>
<dbReference type="Proteomes" id="UP000464754">
    <property type="component" value="Chromosome"/>
</dbReference>
<keyword evidence="3" id="KW-0808">Transferase</keyword>
<dbReference type="InterPro" id="IPR029061">
    <property type="entry name" value="THDP-binding"/>
</dbReference>
<dbReference type="AlphaFoldDB" id="A0A6N4THJ5"/>
<evidence type="ECO:0000256" key="2">
    <source>
        <dbReference type="ARBA" id="ARBA00007131"/>
    </source>
</evidence>
<keyword evidence="6" id="KW-0784">Thiamine biosynthesis</keyword>
<dbReference type="GO" id="GO:0016740">
    <property type="term" value="F:transferase activity"/>
    <property type="evidence" value="ECO:0007669"/>
    <property type="project" value="UniProtKB-KW"/>
</dbReference>
<dbReference type="InterPro" id="IPR051157">
    <property type="entry name" value="PDH/Transketolase"/>
</dbReference>
<evidence type="ECO:0000313" key="10">
    <source>
        <dbReference type="EMBL" id="BBK22229.1"/>
    </source>
</evidence>
<dbReference type="Gene3D" id="3.40.50.920">
    <property type="match status" value="1"/>
</dbReference>
<dbReference type="SUPFAM" id="SSF52518">
    <property type="entry name" value="Thiamin diphosphate-binding fold (THDP-binding)"/>
    <property type="match status" value="1"/>
</dbReference>
<dbReference type="KEGG" id="aarg:Aargi30884_11320"/>
<evidence type="ECO:0000256" key="7">
    <source>
        <dbReference type="ARBA" id="ARBA00023052"/>
    </source>
</evidence>
<sequence length="308" mass="32698">MAKVATREAYGKTLAKLAQENKNIIVLDADLSGSTKTKDVKNVAPEQHYNMGIAESNMMGVAAGLAASGNTVFASSFAMFATGRAFEQIRNSIGYPHLNVKVCASHAGITVGEDGASHQTIEDISLMRGIPGMVVVCPADSVEAAEATKAVAAIDGPCYLRLGRSAVETIYDENTIHFEIGKGNVLHEGKDVAIIACGIMVEAALKACEELKTKGYNPTVVDMHTIKPIDKDLLVKLAETHDLFVTCEEHSVIGGLGSAVAETLSQYAPRKVRMVGMKDVFGESGTPAELLEKYGLTAKDIVNAVEEK</sequence>
<dbReference type="InterPro" id="IPR009014">
    <property type="entry name" value="Transketo_C/PFOR_II"/>
</dbReference>
<comment type="similarity">
    <text evidence="2">Belongs to the transketolase family.</text>
</comment>
<evidence type="ECO:0000313" key="11">
    <source>
        <dbReference type="Proteomes" id="UP000464754"/>
    </source>
</evidence>
<dbReference type="GO" id="GO:0046872">
    <property type="term" value="F:metal ion binding"/>
    <property type="evidence" value="ECO:0007669"/>
    <property type="project" value="UniProtKB-KW"/>
</dbReference>
<dbReference type="Pfam" id="PF02779">
    <property type="entry name" value="Transket_pyr"/>
    <property type="match status" value="1"/>
</dbReference>
<comment type="cofactor">
    <cofactor evidence="1">
        <name>thiamine diphosphate</name>
        <dbReference type="ChEBI" id="CHEBI:58937"/>
    </cofactor>
</comment>
<dbReference type="SMART" id="SM00861">
    <property type="entry name" value="Transket_pyr"/>
    <property type="match status" value="1"/>
</dbReference>
<dbReference type="PANTHER" id="PTHR43825:SF1">
    <property type="entry name" value="TRANSKETOLASE-LIKE PYRIMIDINE-BINDING DOMAIN-CONTAINING PROTEIN"/>
    <property type="match status" value="1"/>
</dbReference>
<gene>
    <name evidence="10" type="ORF">Aargi30884_11320</name>
</gene>
<dbReference type="SUPFAM" id="SSF52922">
    <property type="entry name" value="TK C-terminal domain-like"/>
    <property type="match status" value="1"/>
</dbReference>
<evidence type="ECO:0000259" key="9">
    <source>
        <dbReference type="SMART" id="SM00861"/>
    </source>
</evidence>
<organism evidence="10 11">
    <name type="scientific">Amedibacterium intestinale</name>
    <dbReference type="NCBI Taxonomy" id="2583452"/>
    <lineage>
        <taxon>Bacteria</taxon>
        <taxon>Bacillati</taxon>
        <taxon>Bacillota</taxon>
        <taxon>Erysipelotrichia</taxon>
        <taxon>Erysipelotrichales</taxon>
        <taxon>Erysipelotrichaceae</taxon>
        <taxon>Amedibacterium</taxon>
    </lineage>
</organism>
<evidence type="ECO:0000256" key="3">
    <source>
        <dbReference type="ARBA" id="ARBA00022679"/>
    </source>
</evidence>
<evidence type="ECO:0000256" key="1">
    <source>
        <dbReference type="ARBA" id="ARBA00001964"/>
    </source>
</evidence>
<reference evidence="11" key="1">
    <citation type="submission" date="2019-05" db="EMBL/GenBank/DDBJ databases">
        <title>Complete genome sequencing of Absiella argi strain JCM 30884.</title>
        <authorList>
            <person name="Sakamoto M."/>
            <person name="Murakami T."/>
            <person name="Mori H."/>
        </authorList>
    </citation>
    <scope>NUCLEOTIDE SEQUENCE [LARGE SCALE GENOMIC DNA]</scope>
    <source>
        <strain evidence="11">JCM 30884</strain>
    </source>
</reference>
<keyword evidence="7" id="KW-0786">Thiamine pyrophosphate</keyword>
<evidence type="ECO:0000256" key="8">
    <source>
        <dbReference type="ARBA" id="ARBA00023229"/>
    </source>
</evidence>
<dbReference type="EMBL" id="AP019695">
    <property type="protein sequence ID" value="BBK22229.1"/>
    <property type="molecule type" value="Genomic_DNA"/>
</dbReference>
<dbReference type="CDD" id="cd07033">
    <property type="entry name" value="TPP_PYR_DXS_TK_like"/>
    <property type="match status" value="1"/>
</dbReference>
<protein>
    <submittedName>
        <fullName evidence="10">Transketolase</fullName>
    </submittedName>
</protein>
<proteinExistence type="inferred from homology"/>
<dbReference type="RefSeq" id="WP_115715399.1">
    <property type="nucleotide sequence ID" value="NZ_AP019695.1"/>
</dbReference>
<dbReference type="InterPro" id="IPR033248">
    <property type="entry name" value="Transketolase_C"/>
</dbReference>
<evidence type="ECO:0000256" key="4">
    <source>
        <dbReference type="ARBA" id="ARBA00022723"/>
    </source>
</evidence>
<dbReference type="GO" id="GO:0009228">
    <property type="term" value="P:thiamine biosynthetic process"/>
    <property type="evidence" value="ECO:0007669"/>
    <property type="project" value="UniProtKB-KW"/>
</dbReference>
<evidence type="ECO:0000256" key="6">
    <source>
        <dbReference type="ARBA" id="ARBA00022977"/>
    </source>
</evidence>
<name>A0A6N4THJ5_9FIRM</name>
<feature type="domain" description="Transketolase-like pyrimidine-binding" evidence="9">
    <location>
        <begin position="4"/>
        <end position="169"/>
    </location>
</feature>
<accession>A0A6N4THJ5</accession>
<dbReference type="FunFam" id="3.40.50.970:FF:000129">
    <property type="entry name" value="Transketolase"/>
    <property type="match status" value="1"/>
</dbReference>
<keyword evidence="4" id="KW-0479">Metal-binding</keyword>
<dbReference type="GO" id="GO:0008299">
    <property type="term" value="P:isoprenoid biosynthetic process"/>
    <property type="evidence" value="ECO:0007669"/>
    <property type="project" value="UniProtKB-KW"/>
</dbReference>
<dbReference type="InterPro" id="IPR005475">
    <property type="entry name" value="Transketolase-like_Pyr-bd"/>
</dbReference>
<keyword evidence="11" id="KW-1185">Reference proteome</keyword>
<dbReference type="Pfam" id="PF02780">
    <property type="entry name" value="Transketolase_C"/>
    <property type="match status" value="1"/>
</dbReference>
<evidence type="ECO:0000256" key="5">
    <source>
        <dbReference type="ARBA" id="ARBA00022842"/>
    </source>
</evidence>
<keyword evidence="5" id="KW-0460">Magnesium</keyword>
<keyword evidence="8" id="KW-0414">Isoprene biosynthesis</keyword>